<comment type="caution">
    <text evidence="1">The sequence shown here is derived from an EMBL/GenBank/DDBJ whole genome shotgun (WGS) entry which is preliminary data.</text>
</comment>
<accession>A0ACB8S932</accession>
<gene>
    <name evidence="1" type="ORF">FA95DRAFT_1601824</name>
</gene>
<proteinExistence type="predicted"/>
<organism evidence="1 2">
    <name type="scientific">Auriscalpium vulgare</name>
    <dbReference type="NCBI Taxonomy" id="40419"/>
    <lineage>
        <taxon>Eukaryota</taxon>
        <taxon>Fungi</taxon>
        <taxon>Dikarya</taxon>
        <taxon>Basidiomycota</taxon>
        <taxon>Agaricomycotina</taxon>
        <taxon>Agaricomycetes</taxon>
        <taxon>Russulales</taxon>
        <taxon>Auriscalpiaceae</taxon>
        <taxon>Auriscalpium</taxon>
    </lineage>
</organism>
<evidence type="ECO:0000313" key="1">
    <source>
        <dbReference type="EMBL" id="KAI0052456.1"/>
    </source>
</evidence>
<reference evidence="1" key="1">
    <citation type="submission" date="2021-02" db="EMBL/GenBank/DDBJ databases">
        <authorList>
            <consortium name="DOE Joint Genome Institute"/>
            <person name="Ahrendt S."/>
            <person name="Looney B.P."/>
            <person name="Miyauchi S."/>
            <person name="Morin E."/>
            <person name="Drula E."/>
            <person name="Courty P.E."/>
            <person name="Chicoki N."/>
            <person name="Fauchery L."/>
            <person name="Kohler A."/>
            <person name="Kuo A."/>
            <person name="Labutti K."/>
            <person name="Pangilinan J."/>
            <person name="Lipzen A."/>
            <person name="Riley R."/>
            <person name="Andreopoulos W."/>
            <person name="He G."/>
            <person name="Johnson J."/>
            <person name="Barry K.W."/>
            <person name="Grigoriev I.V."/>
            <person name="Nagy L."/>
            <person name="Hibbett D."/>
            <person name="Henrissat B."/>
            <person name="Matheny P.B."/>
            <person name="Labbe J."/>
            <person name="Martin F."/>
        </authorList>
    </citation>
    <scope>NUCLEOTIDE SEQUENCE</scope>
    <source>
        <strain evidence="1">FP105234-sp</strain>
    </source>
</reference>
<dbReference type="Proteomes" id="UP000814033">
    <property type="component" value="Unassembled WGS sequence"/>
</dbReference>
<keyword evidence="2" id="KW-1185">Reference proteome</keyword>
<name>A0ACB8S932_9AGAM</name>
<sequence>MLARLSSRRIAVRSLPMRTYTTSVKDGSVASSREFGKKEKAHEDQYARKHEREQLEKLKKEIDAKKAELAELEKQHQSAAAEASKDS</sequence>
<protein>
    <submittedName>
        <fullName evidence="1">Uncharacterized protein</fullName>
    </submittedName>
</protein>
<reference evidence="1" key="2">
    <citation type="journal article" date="2022" name="New Phytol.">
        <title>Evolutionary transition to the ectomycorrhizal habit in the genomes of a hyperdiverse lineage of mushroom-forming fungi.</title>
        <authorList>
            <person name="Looney B."/>
            <person name="Miyauchi S."/>
            <person name="Morin E."/>
            <person name="Drula E."/>
            <person name="Courty P.E."/>
            <person name="Kohler A."/>
            <person name="Kuo A."/>
            <person name="LaButti K."/>
            <person name="Pangilinan J."/>
            <person name="Lipzen A."/>
            <person name="Riley R."/>
            <person name="Andreopoulos W."/>
            <person name="He G."/>
            <person name="Johnson J."/>
            <person name="Nolan M."/>
            <person name="Tritt A."/>
            <person name="Barry K.W."/>
            <person name="Grigoriev I.V."/>
            <person name="Nagy L.G."/>
            <person name="Hibbett D."/>
            <person name="Henrissat B."/>
            <person name="Matheny P.B."/>
            <person name="Labbe J."/>
            <person name="Martin F.M."/>
        </authorList>
    </citation>
    <scope>NUCLEOTIDE SEQUENCE</scope>
    <source>
        <strain evidence="1">FP105234-sp</strain>
    </source>
</reference>
<dbReference type="EMBL" id="MU275845">
    <property type="protein sequence ID" value="KAI0052456.1"/>
    <property type="molecule type" value="Genomic_DNA"/>
</dbReference>
<evidence type="ECO:0000313" key="2">
    <source>
        <dbReference type="Proteomes" id="UP000814033"/>
    </source>
</evidence>